<dbReference type="RefSeq" id="WP_108974362.1">
    <property type="nucleotide sequence ID" value="NZ_BFBB01000003.1"/>
</dbReference>
<evidence type="ECO:0000313" key="2">
    <source>
        <dbReference type="Proteomes" id="UP000245133"/>
    </source>
</evidence>
<organism evidence="1 2">
    <name type="scientific">Leptospira ryugenii</name>
    <dbReference type="NCBI Taxonomy" id="1917863"/>
    <lineage>
        <taxon>Bacteria</taxon>
        <taxon>Pseudomonadati</taxon>
        <taxon>Spirochaetota</taxon>
        <taxon>Spirochaetia</taxon>
        <taxon>Leptospirales</taxon>
        <taxon>Leptospiraceae</taxon>
        <taxon>Leptospira</taxon>
    </lineage>
</organism>
<name>A0A2P2DXU3_9LEPT</name>
<reference evidence="1 2" key="1">
    <citation type="submission" date="2018-02" db="EMBL/GenBank/DDBJ databases">
        <title>Novel Leptospira species isolated from soil and water in Japan.</title>
        <authorList>
            <person name="Nakao R."/>
            <person name="Masuzawa T."/>
        </authorList>
    </citation>
    <scope>NUCLEOTIDE SEQUENCE [LARGE SCALE GENOMIC DNA]</scope>
    <source>
        <strain evidence="1 2">YH101</strain>
    </source>
</reference>
<keyword evidence="2" id="KW-1185">Reference proteome</keyword>
<accession>A0A2P2DXU3</accession>
<evidence type="ECO:0000313" key="1">
    <source>
        <dbReference type="EMBL" id="GBF49454.1"/>
    </source>
</evidence>
<dbReference type="Proteomes" id="UP000245133">
    <property type="component" value="Unassembled WGS sequence"/>
</dbReference>
<comment type="caution">
    <text evidence="1">The sequence shown here is derived from an EMBL/GenBank/DDBJ whole genome shotgun (WGS) entry which is preliminary data.</text>
</comment>
<protein>
    <submittedName>
        <fullName evidence="1">Uncharacterized protein</fullName>
    </submittedName>
</protein>
<gene>
    <name evidence="1" type="ORF">LPTSP4_09670</name>
</gene>
<dbReference type="EMBL" id="BFBB01000003">
    <property type="protein sequence ID" value="GBF49454.1"/>
    <property type="molecule type" value="Genomic_DNA"/>
</dbReference>
<dbReference type="AlphaFoldDB" id="A0A2P2DXU3"/>
<proteinExistence type="predicted"/>
<sequence length="112" mass="13243">MKSKKIGKLFLFAIVYPFFFSSLTGENEVRYPFLSQKMPSGKNEKYRIEMCFDSESIPENNIKEFISKLNVEIKNNGYSLFIEEMIYIQRDRILQPKPCIKLIGLIFKNEQD</sequence>